<sequence>MVVSKDLFSSKAKHSNSVFSPASINNALTLAASGPGEILIDGSSFFSEILSFLRTSSTEELNAVFSKIVPVVFADRSANGGPKISSINGVWIEKTQPIDPSSKDLFENFFKVVFDRVDFLLKVRFLLLFFK</sequence>
<proteinExistence type="inferred from homology"/>
<dbReference type="Pfam" id="PF00079">
    <property type="entry name" value="Serpin"/>
    <property type="match status" value="1"/>
</dbReference>
<dbReference type="InterPro" id="IPR042178">
    <property type="entry name" value="Serpin_sf_1"/>
</dbReference>
<comment type="caution">
    <text evidence="3">The sequence shown here is derived from an EMBL/GenBank/DDBJ whole genome shotgun (WGS) entry which is preliminary data.</text>
</comment>
<dbReference type="InterPro" id="IPR023796">
    <property type="entry name" value="Serpin_dom"/>
</dbReference>
<accession>A0A8S9G947</accession>
<dbReference type="Gene3D" id="3.30.497.10">
    <property type="entry name" value="Antithrombin, subunit I, domain 2"/>
    <property type="match status" value="1"/>
</dbReference>
<evidence type="ECO:0000256" key="1">
    <source>
        <dbReference type="ARBA" id="ARBA00009500"/>
    </source>
</evidence>
<evidence type="ECO:0000313" key="3">
    <source>
        <dbReference type="EMBL" id="KAF2541849.1"/>
    </source>
</evidence>
<protein>
    <recommendedName>
        <fullName evidence="2">Serpin domain-containing protein</fullName>
    </recommendedName>
</protein>
<comment type="similarity">
    <text evidence="1">Belongs to the serpin family.</text>
</comment>
<dbReference type="Proteomes" id="UP000712281">
    <property type="component" value="Unassembled WGS sequence"/>
</dbReference>
<evidence type="ECO:0000259" key="2">
    <source>
        <dbReference type="Pfam" id="PF00079"/>
    </source>
</evidence>
<gene>
    <name evidence="3" type="ORF">F2Q68_00031569</name>
</gene>
<organism evidence="3 4">
    <name type="scientific">Brassica cretica</name>
    <name type="common">Mustard</name>
    <dbReference type="NCBI Taxonomy" id="69181"/>
    <lineage>
        <taxon>Eukaryota</taxon>
        <taxon>Viridiplantae</taxon>
        <taxon>Streptophyta</taxon>
        <taxon>Embryophyta</taxon>
        <taxon>Tracheophyta</taxon>
        <taxon>Spermatophyta</taxon>
        <taxon>Magnoliopsida</taxon>
        <taxon>eudicotyledons</taxon>
        <taxon>Gunneridae</taxon>
        <taxon>Pentapetalae</taxon>
        <taxon>rosids</taxon>
        <taxon>malvids</taxon>
        <taxon>Brassicales</taxon>
        <taxon>Brassicaceae</taxon>
        <taxon>Brassiceae</taxon>
        <taxon>Brassica</taxon>
    </lineage>
</organism>
<dbReference type="SUPFAM" id="SSF56574">
    <property type="entry name" value="Serpins"/>
    <property type="match status" value="1"/>
</dbReference>
<name>A0A8S9G947_BRACR</name>
<evidence type="ECO:0000313" key="4">
    <source>
        <dbReference type="Proteomes" id="UP000712281"/>
    </source>
</evidence>
<dbReference type="InterPro" id="IPR036186">
    <property type="entry name" value="Serpin_sf"/>
</dbReference>
<dbReference type="EMBL" id="QGKW02002005">
    <property type="protein sequence ID" value="KAF2541849.1"/>
    <property type="molecule type" value="Genomic_DNA"/>
</dbReference>
<reference evidence="3" key="1">
    <citation type="submission" date="2019-12" db="EMBL/GenBank/DDBJ databases">
        <title>Genome sequencing and annotation of Brassica cretica.</title>
        <authorList>
            <person name="Studholme D.J."/>
            <person name="Sarris P.F."/>
        </authorList>
    </citation>
    <scope>NUCLEOTIDE SEQUENCE</scope>
    <source>
        <strain evidence="3">PFS-001/15</strain>
        <tissue evidence="3">Leaf</tissue>
    </source>
</reference>
<feature type="domain" description="Serpin" evidence="2">
    <location>
        <begin position="9"/>
        <end position="119"/>
    </location>
</feature>
<dbReference type="AlphaFoldDB" id="A0A8S9G947"/>